<dbReference type="Proteomes" id="UP000235392">
    <property type="component" value="Unassembled WGS sequence"/>
</dbReference>
<dbReference type="AlphaFoldDB" id="A0A2N5VGS7"/>
<reference evidence="1 2" key="1">
    <citation type="submission" date="2017-11" db="EMBL/GenBank/DDBJ databases">
        <title>De novo assembly and phasing of dikaryotic genomes from two isolates of Puccinia coronata f. sp. avenae, the causal agent of oat crown rust.</title>
        <authorList>
            <person name="Miller M.E."/>
            <person name="Zhang Y."/>
            <person name="Omidvar V."/>
            <person name="Sperschneider J."/>
            <person name="Schwessinger B."/>
            <person name="Raley C."/>
            <person name="Palmer J.M."/>
            <person name="Garnica D."/>
            <person name="Upadhyaya N."/>
            <person name="Rathjen J."/>
            <person name="Taylor J.M."/>
            <person name="Park R.F."/>
            <person name="Dodds P.N."/>
            <person name="Hirsch C.D."/>
            <person name="Kianian S.F."/>
            <person name="Figueroa M."/>
        </authorList>
    </citation>
    <scope>NUCLEOTIDE SEQUENCE [LARGE SCALE GENOMIC DNA]</scope>
    <source>
        <strain evidence="1">12SD80</strain>
    </source>
</reference>
<accession>A0A2N5VGS7</accession>
<sequence length="274" mass="31375">MKKCFEHPKFGSQQGALLAYANPAKKKSTQTTKNNYPFAITYSLCHENPNEEKLSKRMTQLIRVQVKGSVIKSLWKEDDEDSSSDDSDLEDALVALIHLKKQRYMKERVRIPKAPNISGYLLDLDNIRFKQEFRMSEASFHQLLDEIKLHPIFQNQSNIPQRPVKDQLMVTLKRMGTFGNGSSIGMLSRFFRISEGTVILYCSRVVEAILSLQSKYVCWPDVHGRQEISARIGSYTAFKSCVGFVDGTLFHWTRNLQSIPRITIRGKAATDLEH</sequence>
<protein>
    <recommendedName>
        <fullName evidence="3">DDE Tnp4 domain-containing protein</fullName>
    </recommendedName>
</protein>
<evidence type="ECO:0008006" key="3">
    <source>
        <dbReference type="Google" id="ProtNLM"/>
    </source>
</evidence>
<name>A0A2N5VGS7_9BASI</name>
<evidence type="ECO:0000313" key="2">
    <source>
        <dbReference type="Proteomes" id="UP000235392"/>
    </source>
</evidence>
<dbReference type="EMBL" id="PGCI01000018">
    <property type="protein sequence ID" value="PLW49172.1"/>
    <property type="molecule type" value="Genomic_DNA"/>
</dbReference>
<organism evidence="1 2">
    <name type="scientific">Puccinia coronata f. sp. avenae</name>
    <dbReference type="NCBI Taxonomy" id="200324"/>
    <lineage>
        <taxon>Eukaryota</taxon>
        <taxon>Fungi</taxon>
        <taxon>Dikarya</taxon>
        <taxon>Basidiomycota</taxon>
        <taxon>Pucciniomycotina</taxon>
        <taxon>Pucciniomycetes</taxon>
        <taxon>Pucciniales</taxon>
        <taxon>Pucciniaceae</taxon>
        <taxon>Puccinia</taxon>
    </lineage>
</organism>
<proteinExistence type="predicted"/>
<comment type="caution">
    <text evidence="1">The sequence shown here is derived from an EMBL/GenBank/DDBJ whole genome shotgun (WGS) entry which is preliminary data.</text>
</comment>
<evidence type="ECO:0000313" key="1">
    <source>
        <dbReference type="EMBL" id="PLW49172.1"/>
    </source>
</evidence>
<gene>
    <name evidence="1" type="ORF">PCASD_02968</name>
</gene>